<dbReference type="SUPFAM" id="SSF49899">
    <property type="entry name" value="Concanavalin A-like lectins/glucanases"/>
    <property type="match status" value="1"/>
</dbReference>
<comment type="caution">
    <text evidence="7">The sequence shown here is derived from an EMBL/GenBank/DDBJ whole genome shotgun (WGS) entry which is preliminary data.</text>
</comment>
<proteinExistence type="inferred from homology"/>
<comment type="similarity">
    <text evidence="1">Belongs to the glycosyl hydrolase 16 family.</text>
</comment>
<dbReference type="Gene3D" id="2.60.120.200">
    <property type="match status" value="1"/>
</dbReference>
<keyword evidence="2 5" id="KW-0732">Signal</keyword>
<evidence type="ECO:0000256" key="2">
    <source>
        <dbReference type="ARBA" id="ARBA00022729"/>
    </source>
</evidence>
<evidence type="ECO:0000256" key="1">
    <source>
        <dbReference type="ARBA" id="ARBA00006865"/>
    </source>
</evidence>
<protein>
    <recommendedName>
        <fullName evidence="6">GH16 domain-containing protein</fullName>
    </recommendedName>
</protein>
<dbReference type="PROSITE" id="PS51762">
    <property type="entry name" value="GH16_2"/>
    <property type="match status" value="1"/>
</dbReference>
<dbReference type="Proteomes" id="UP000745859">
    <property type="component" value="Unassembled WGS sequence"/>
</dbReference>
<dbReference type="InterPro" id="IPR016287">
    <property type="entry name" value="Beta_agarase"/>
</dbReference>
<evidence type="ECO:0000313" key="8">
    <source>
        <dbReference type="Proteomes" id="UP000745859"/>
    </source>
</evidence>
<dbReference type="RefSeq" id="WP_167184839.1">
    <property type="nucleotide sequence ID" value="NZ_JAASQL010000001.1"/>
</dbReference>
<evidence type="ECO:0000313" key="7">
    <source>
        <dbReference type="EMBL" id="NIJ44582.1"/>
    </source>
</evidence>
<sequence length="289" mass="34046">MKHFKTTFLICLLITLNNFAQKTPYFTNGQDPKPTEKKWVKVKNMSDEFKGSKLNHKKWQDNPIGNDWNWDGRAPALFRAENVVVKDGKMNVTVSKLDKVVRKKGKTFTHQGAIVRSLYPGKVGWYFETKMKANATVMSSTFWLMSKYDCEKKEELDIQECVGRLTEKTHSWAKNWDGIFHSNAIHRKTNCHPKSERDQKMVYTPTKNHERFYVYGAWWKSPTEILCFLDGEYKYTLNPTVEWDMPAFLQMAIETYDWNPLPDDGGLVESGTWEQRTTQYDWVRTWKLK</sequence>
<evidence type="ECO:0000256" key="4">
    <source>
        <dbReference type="ARBA" id="ARBA00023295"/>
    </source>
</evidence>
<evidence type="ECO:0000256" key="5">
    <source>
        <dbReference type="SAM" id="SignalP"/>
    </source>
</evidence>
<accession>A0ABX0UBZ2</accession>
<dbReference type="EMBL" id="JAASQL010000001">
    <property type="protein sequence ID" value="NIJ44582.1"/>
    <property type="molecule type" value="Genomic_DNA"/>
</dbReference>
<keyword evidence="8" id="KW-1185">Reference proteome</keyword>
<feature type="signal peptide" evidence="5">
    <location>
        <begin position="1"/>
        <end position="20"/>
    </location>
</feature>
<evidence type="ECO:0000259" key="6">
    <source>
        <dbReference type="PROSITE" id="PS51762"/>
    </source>
</evidence>
<keyword evidence="3" id="KW-0378">Hydrolase</keyword>
<dbReference type="InterPro" id="IPR000757">
    <property type="entry name" value="Beta-glucanase-like"/>
</dbReference>
<dbReference type="PIRSF" id="PIRSF001097">
    <property type="entry name" value="Agarase"/>
    <property type="match status" value="1"/>
</dbReference>
<keyword evidence="4" id="KW-0326">Glycosidase</keyword>
<feature type="domain" description="GH16" evidence="6">
    <location>
        <begin position="26"/>
        <end position="289"/>
    </location>
</feature>
<dbReference type="InterPro" id="IPR013320">
    <property type="entry name" value="ConA-like_dom_sf"/>
</dbReference>
<reference evidence="7 8" key="1">
    <citation type="submission" date="2020-03" db="EMBL/GenBank/DDBJ databases">
        <title>Genomic Encyclopedia of Type Strains, Phase IV (KMG-IV): sequencing the most valuable type-strain genomes for metagenomic binning, comparative biology and taxonomic classification.</title>
        <authorList>
            <person name="Goeker M."/>
        </authorList>
    </citation>
    <scope>NUCLEOTIDE SEQUENCE [LARGE SCALE GENOMIC DNA]</scope>
    <source>
        <strain evidence="7 8">DSM 101599</strain>
    </source>
</reference>
<gene>
    <name evidence="7" type="ORF">FHR24_001021</name>
</gene>
<name>A0ABX0UBZ2_9FLAO</name>
<organism evidence="7 8">
    <name type="scientific">Wenyingzhuangia heitensis</name>
    <dbReference type="NCBI Taxonomy" id="1487859"/>
    <lineage>
        <taxon>Bacteria</taxon>
        <taxon>Pseudomonadati</taxon>
        <taxon>Bacteroidota</taxon>
        <taxon>Flavobacteriia</taxon>
        <taxon>Flavobacteriales</taxon>
        <taxon>Flavobacteriaceae</taxon>
        <taxon>Wenyingzhuangia</taxon>
    </lineage>
</organism>
<evidence type="ECO:0000256" key="3">
    <source>
        <dbReference type="ARBA" id="ARBA00022801"/>
    </source>
</evidence>
<feature type="chain" id="PRO_5045539181" description="GH16 domain-containing protein" evidence="5">
    <location>
        <begin position="21"/>
        <end position="289"/>
    </location>
</feature>